<accession>A0A8X6LDI6</accession>
<gene>
    <name evidence="10" type="primary">rrp8</name>
    <name evidence="10" type="ORF">TNCT_287861</name>
</gene>
<comment type="subcellular location">
    <subcellularLocation>
        <location evidence="1 9">Nucleus</location>
        <location evidence="1 9">Nucleolus</location>
    </subcellularLocation>
</comment>
<keyword evidence="4 9" id="KW-0698">rRNA processing</keyword>
<dbReference type="FunFam" id="3.40.50.150:FF:000068">
    <property type="entry name" value="Ribosomal RNA-processing protein 8"/>
    <property type="match status" value="1"/>
</dbReference>
<keyword evidence="11" id="KW-1185">Reference proteome</keyword>
<dbReference type="GO" id="GO:0008168">
    <property type="term" value="F:methyltransferase activity"/>
    <property type="evidence" value="ECO:0007669"/>
    <property type="project" value="UniProtKB-KW"/>
</dbReference>
<dbReference type="GO" id="GO:0006364">
    <property type="term" value="P:rRNA processing"/>
    <property type="evidence" value="ECO:0007669"/>
    <property type="project" value="UniProtKB-UniRule"/>
</dbReference>
<comment type="function">
    <text evidence="9">Probable methyltransferase required to silence rDNA.</text>
</comment>
<dbReference type="Pfam" id="PF05148">
    <property type="entry name" value="Methyltransf_8"/>
    <property type="match status" value="1"/>
</dbReference>
<dbReference type="Gene3D" id="3.40.50.150">
    <property type="entry name" value="Vaccinia Virus protein VP39"/>
    <property type="match status" value="1"/>
</dbReference>
<dbReference type="InterPro" id="IPR042036">
    <property type="entry name" value="RRP8_N"/>
</dbReference>
<evidence type="ECO:0000256" key="9">
    <source>
        <dbReference type="RuleBase" id="RU365074"/>
    </source>
</evidence>
<evidence type="ECO:0000256" key="1">
    <source>
        <dbReference type="ARBA" id="ARBA00004604"/>
    </source>
</evidence>
<evidence type="ECO:0000256" key="2">
    <source>
        <dbReference type="ARBA" id="ARBA00006301"/>
    </source>
</evidence>
<dbReference type="SUPFAM" id="SSF53335">
    <property type="entry name" value="S-adenosyl-L-methionine-dependent methyltransferases"/>
    <property type="match status" value="1"/>
</dbReference>
<comment type="caution">
    <text evidence="10">The sequence shown here is derived from an EMBL/GenBank/DDBJ whole genome shotgun (WGS) entry which is preliminary data.</text>
</comment>
<keyword evidence="8 9" id="KW-0539">Nucleus</keyword>
<dbReference type="CDD" id="cd02440">
    <property type="entry name" value="AdoMet_MTases"/>
    <property type="match status" value="1"/>
</dbReference>
<dbReference type="InterPro" id="IPR029063">
    <property type="entry name" value="SAM-dependent_MTases_sf"/>
</dbReference>
<evidence type="ECO:0000313" key="11">
    <source>
        <dbReference type="Proteomes" id="UP000887116"/>
    </source>
</evidence>
<reference evidence="10" key="1">
    <citation type="submission" date="2020-07" db="EMBL/GenBank/DDBJ databases">
        <title>Multicomponent nature underlies the extraordinary mechanical properties of spider dragline silk.</title>
        <authorList>
            <person name="Kono N."/>
            <person name="Nakamura H."/>
            <person name="Mori M."/>
            <person name="Yoshida Y."/>
            <person name="Ohtoshi R."/>
            <person name="Malay A.D."/>
            <person name="Moran D.A.P."/>
            <person name="Tomita M."/>
            <person name="Numata K."/>
            <person name="Arakawa K."/>
        </authorList>
    </citation>
    <scope>NUCLEOTIDE SEQUENCE</scope>
</reference>
<proteinExistence type="inferred from homology"/>
<dbReference type="EMBL" id="BMAO01006057">
    <property type="protein sequence ID" value="GFR05785.1"/>
    <property type="molecule type" value="Genomic_DNA"/>
</dbReference>
<dbReference type="InterPro" id="IPR007823">
    <property type="entry name" value="RRP8"/>
</dbReference>
<evidence type="ECO:0000256" key="3">
    <source>
        <dbReference type="ARBA" id="ARBA00020203"/>
    </source>
</evidence>
<protein>
    <recommendedName>
        <fullName evidence="3 9">Ribosomal RNA-processing protein 8</fullName>
        <ecNumber evidence="9">2.1.1.-</ecNumber>
    </recommendedName>
</protein>
<dbReference type="AlphaFoldDB" id="A0A8X6LDI6"/>
<comment type="similarity">
    <text evidence="2 9">Belongs to the methyltransferase superfamily. RRP8 family.</text>
</comment>
<organism evidence="10 11">
    <name type="scientific">Trichonephila clavata</name>
    <name type="common">Joro spider</name>
    <name type="synonym">Nephila clavata</name>
    <dbReference type="NCBI Taxonomy" id="2740835"/>
    <lineage>
        <taxon>Eukaryota</taxon>
        <taxon>Metazoa</taxon>
        <taxon>Ecdysozoa</taxon>
        <taxon>Arthropoda</taxon>
        <taxon>Chelicerata</taxon>
        <taxon>Arachnida</taxon>
        <taxon>Araneae</taxon>
        <taxon>Araneomorphae</taxon>
        <taxon>Entelegynae</taxon>
        <taxon>Araneoidea</taxon>
        <taxon>Nephilidae</taxon>
        <taxon>Trichonephila</taxon>
    </lineage>
</organism>
<evidence type="ECO:0000256" key="4">
    <source>
        <dbReference type="ARBA" id="ARBA00022552"/>
    </source>
</evidence>
<evidence type="ECO:0000313" key="10">
    <source>
        <dbReference type="EMBL" id="GFR05785.1"/>
    </source>
</evidence>
<evidence type="ECO:0000256" key="6">
    <source>
        <dbReference type="ARBA" id="ARBA00022679"/>
    </source>
</evidence>
<dbReference type="PANTHER" id="PTHR12787:SF0">
    <property type="entry name" value="RIBOSOMAL RNA-PROCESSING PROTEIN 8"/>
    <property type="match status" value="1"/>
</dbReference>
<name>A0A8X6LDI6_TRICU</name>
<dbReference type="GO" id="GO:0005730">
    <property type="term" value="C:nucleolus"/>
    <property type="evidence" value="ECO:0007669"/>
    <property type="project" value="UniProtKB-SubCell"/>
</dbReference>
<dbReference type="GO" id="GO:0032259">
    <property type="term" value="P:methylation"/>
    <property type="evidence" value="ECO:0007669"/>
    <property type="project" value="UniProtKB-KW"/>
</dbReference>
<sequence length="203" mass="23606">LLNEKLYTETGKESFEYFKQNNDEFQDYHLGFRQQVSKWPMNPVNEIISDLQKLKGNVVIADLGCGDAKIAQVFPNKTVHSFDLVPLNEHVKACDISKIPLQNESVDVAVFCLSLMGTNLKDYLWEAFRILKVGGTLKIAEIESRIEDLQHLIKYLKFFGFALEKKNTKHKMFVFLDLRKEKKKCKYGKLPNITLRPCLYKKR</sequence>
<evidence type="ECO:0000256" key="5">
    <source>
        <dbReference type="ARBA" id="ARBA00022603"/>
    </source>
</evidence>
<keyword evidence="5 9" id="KW-0489">Methyltransferase</keyword>
<dbReference type="PANTHER" id="PTHR12787">
    <property type="entry name" value="RIBOSOMAL RNA-PROCESSING PROTEIN 8"/>
    <property type="match status" value="1"/>
</dbReference>
<evidence type="ECO:0000256" key="7">
    <source>
        <dbReference type="ARBA" id="ARBA00022691"/>
    </source>
</evidence>
<evidence type="ECO:0000256" key="8">
    <source>
        <dbReference type="ARBA" id="ARBA00023242"/>
    </source>
</evidence>
<dbReference type="EC" id="2.1.1.-" evidence="9"/>
<keyword evidence="7 9" id="KW-0949">S-adenosyl-L-methionine</keyword>
<dbReference type="OrthoDB" id="10258825at2759"/>
<feature type="non-terminal residue" evidence="10">
    <location>
        <position position="1"/>
    </location>
</feature>
<dbReference type="Proteomes" id="UP000887116">
    <property type="component" value="Unassembled WGS sequence"/>
</dbReference>
<keyword evidence="6 9" id="KW-0808">Transferase</keyword>
<dbReference type="Gene3D" id="1.10.10.2150">
    <property type="entry name" value="Ribosomal RNA-processing protein 8, N-terminal domain"/>
    <property type="match status" value="1"/>
</dbReference>